<protein>
    <submittedName>
        <fullName evidence="2">Nitroreductase</fullName>
    </submittedName>
</protein>
<reference evidence="3" key="1">
    <citation type="journal article" date="2019" name="Int. J. Syst. Evol. Microbiol.">
        <title>The Global Catalogue of Microorganisms (GCM) 10K type strain sequencing project: providing services to taxonomists for standard genome sequencing and annotation.</title>
        <authorList>
            <consortium name="The Broad Institute Genomics Platform"/>
            <consortium name="The Broad Institute Genome Sequencing Center for Infectious Disease"/>
            <person name="Wu L."/>
            <person name="Ma J."/>
        </authorList>
    </citation>
    <scope>NUCLEOTIDE SEQUENCE [LARGE SCALE GENOMIC DNA]</scope>
    <source>
        <strain evidence="3">JCM 14303</strain>
    </source>
</reference>
<dbReference type="PANTHER" id="PTHR23026:SF123">
    <property type="entry name" value="NAD(P)H NITROREDUCTASE RV3131-RELATED"/>
    <property type="match status" value="1"/>
</dbReference>
<accession>A0ABP4LD95</accession>
<comment type="caution">
    <text evidence="2">The sequence shown here is derived from an EMBL/GenBank/DDBJ whole genome shotgun (WGS) entry which is preliminary data.</text>
</comment>
<name>A0ABP4LD95_9ACTN</name>
<proteinExistence type="predicted"/>
<dbReference type="InterPro" id="IPR029479">
    <property type="entry name" value="Nitroreductase"/>
</dbReference>
<dbReference type="Pfam" id="PF00881">
    <property type="entry name" value="Nitroreductase"/>
    <property type="match status" value="1"/>
</dbReference>
<evidence type="ECO:0000259" key="1">
    <source>
        <dbReference type="Pfam" id="PF00881"/>
    </source>
</evidence>
<organism evidence="2 3">
    <name type="scientific">Kribbella lupini</name>
    <dbReference type="NCBI Taxonomy" id="291602"/>
    <lineage>
        <taxon>Bacteria</taxon>
        <taxon>Bacillati</taxon>
        <taxon>Actinomycetota</taxon>
        <taxon>Actinomycetes</taxon>
        <taxon>Propionibacteriales</taxon>
        <taxon>Kribbellaceae</taxon>
        <taxon>Kribbella</taxon>
    </lineage>
</organism>
<dbReference type="Proteomes" id="UP001500363">
    <property type="component" value="Unassembled WGS sequence"/>
</dbReference>
<dbReference type="SUPFAM" id="SSF55469">
    <property type="entry name" value="FMN-dependent nitroreductase-like"/>
    <property type="match status" value="2"/>
</dbReference>
<dbReference type="EMBL" id="BAAANC010000001">
    <property type="protein sequence ID" value="GAA1521362.1"/>
    <property type="molecule type" value="Genomic_DNA"/>
</dbReference>
<dbReference type="NCBIfam" id="NF047509">
    <property type="entry name" value="Rv3131_FMN_oxido"/>
    <property type="match status" value="1"/>
</dbReference>
<keyword evidence="3" id="KW-1185">Reference proteome</keyword>
<evidence type="ECO:0000313" key="3">
    <source>
        <dbReference type="Proteomes" id="UP001500363"/>
    </source>
</evidence>
<dbReference type="Gene3D" id="3.40.109.10">
    <property type="entry name" value="NADH Oxidase"/>
    <property type="match status" value="2"/>
</dbReference>
<dbReference type="RefSeq" id="WP_344172880.1">
    <property type="nucleotide sequence ID" value="NZ_BAAANC010000001.1"/>
</dbReference>
<sequence>MSDDRLSMEQIDTLLSAAVAAPSMHNTQPWRFEVEGHVVDVFIDGSRALLAEDPTGRAMRIATGAAIFNLRCAAAWMGFSTWFGLCPDPREPDLVGRLVLEPVATPDNDLCDLYGEIPRRHTSRTPVAAEPLFQDDRLALIRAALQEKAELTWLPDDRIDSVMDLVLDTDLREIHDWHRSAERTHWIGGDRPHDGVPSGALGPRSDHYPAAVRDLGTAPSDRTRPRAAFEDHPALAVLSTEHDEAGDQVAAGIALERILLTATRRGIAASFLNQLLEYDDLRRKVQRTTGKAGFADMVIRFGRNRTPAVTGRRPVADVVTIRSEEQS</sequence>
<dbReference type="InterPro" id="IPR050627">
    <property type="entry name" value="Nitroreductase/BluB"/>
</dbReference>
<gene>
    <name evidence="2" type="ORF">GCM10009741_22940</name>
</gene>
<dbReference type="InterPro" id="IPR000415">
    <property type="entry name" value="Nitroreductase-like"/>
</dbReference>
<dbReference type="PANTHER" id="PTHR23026">
    <property type="entry name" value="NADPH NITROREDUCTASE"/>
    <property type="match status" value="1"/>
</dbReference>
<feature type="domain" description="Nitroreductase" evidence="1">
    <location>
        <begin position="3"/>
        <end position="32"/>
    </location>
</feature>
<evidence type="ECO:0000313" key="2">
    <source>
        <dbReference type="EMBL" id="GAA1521362.1"/>
    </source>
</evidence>